<dbReference type="STRING" id="696281.Desru_2063"/>
<dbReference type="eggNOG" id="COG2957">
    <property type="taxonomic scope" value="Bacteria"/>
</dbReference>
<dbReference type="GO" id="GO:0047632">
    <property type="term" value="F:agmatine deiminase activity"/>
    <property type="evidence" value="ECO:0007669"/>
    <property type="project" value="UniProtKB-EC"/>
</dbReference>
<dbReference type="GO" id="GO:0004668">
    <property type="term" value="F:protein-arginine deiminase activity"/>
    <property type="evidence" value="ECO:0007669"/>
    <property type="project" value="InterPro"/>
</dbReference>
<proteinExistence type="predicted"/>
<reference evidence="2 3" key="2">
    <citation type="journal article" date="2012" name="Stand. Genomic Sci.">
        <title>Complete genome sequence of the sulfate-reducing firmicute Desulfotomaculum ruminis type strain (DL(T)).</title>
        <authorList>
            <person name="Spring S."/>
            <person name="Visser M."/>
            <person name="Lu M."/>
            <person name="Copeland A."/>
            <person name="Lapidus A."/>
            <person name="Lucas S."/>
            <person name="Cheng J.F."/>
            <person name="Han C."/>
            <person name="Tapia R."/>
            <person name="Goodwin L.A."/>
            <person name="Pitluck S."/>
            <person name="Ivanova N."/>
            <person name="Land M."/>
            <person name="Hauser L."/>
            <person name="Larimer F."/>
            <person name="Rohde M."/>
            <person name="Goker M."/>
            <person name="Detter J.C."/>
            <person name="Kyrpides N.C."/>
            <person name="Woyke T."/>
            <person name="Schaap P.J."/>
            <person name="Plugge C.M."/>
            <person name="Muyzer G."/>
            <person name="Kuever J."/>
            <person name="Pereira I.A."/>
            <person name="Parshina S.N."/>
            <person name="Bernier-Latmani R."/>
            <person name="Stams A.J."/>
            <person name="Klenk H.P."/>
        </authorList>
    </citation>
    <scope>NUCLEOTIDE SEQUENCE [LARGE SCALE GENOMIC DNA]</scope>
    <source>
        <strain evidence="3">ATCC 23193 / DSM 2154 / NCIB 8452 / DL</strain>
    </source>
</reference>
<dbReference type="SUPFAM" id="SSF55909">
    <property type="entry name" value="Pentein"/>
    <property type="match status" value="1"/>
</dbReference>
<dbReference type="AlphaFoldDB" id="F6DK01"/>
<sequence length="387" mass="44140">MKKTYSIILVIFLCLLVIMIARDFNQQPSKKAMVYPFPAEFNKQQAVWLQWPSEIYNTDRPVYPVILNIIKSLDPYIRINLMVRSQEETNQIKDLLKNSGYTVNNVHYYVVNHMSIWTRDVGPIFVKSPQNKLQVVDFGFNNYSRSGNPDYIAAESQVDRLAAKLLNLPVIKTDLISEGGAIESNGRGTMMVTESVALSRNPKMSKAEIEKEYKRVLGVKKVIWLKKGLAEDDPITTGHIDEIARFANPNAILLAQVLPGDRYTNAITQESYRRMEENYEILRNATDQDGKPFHIIRIPMPPTIYGKVDETGKIPVLSYLNYAVTNGAVLMQTYWQSGRSEMLKTTENQVKDTLQKVFPGRRIIGINVENVNRWGGGIHCITQHMPE</sequence>
<evidence type="ECO:0000256" key="1">
    <source>
        <dbReference type="ARBA" id="ARBA00022801"/>
    </source>
</evidence>
<dbReference type="EC" id="3.5.3.12" evidence="2"/>
<evidence type="ECO:0000313" key="2">
    <source>
        <dbReference type="EMBL" id="AEG60315.1"/>
    </source>
</evidence>
<dbReference type="Proteomes" id="UP000009234">
    <property type="component" value="Chromosome"/>
</dbReference>
<dbReference type="GO" id="GO:0009446">
    <property type="term" value="P:putrescine biosynthetic process"/>
    <property type="evidence" value="ECO:0007669"/>
    <property type="project" value="InterPro"/>
</dbReference>
<reference evidence="3" key="1">
    <citation type="submission" date="2011-05" db="EMBL/GenBank/DDBJ databases">
        <title>Complete sequence of Desulfotomaculum ruminis DSM 2154.</title>
        <authorList>
            <person name="Lucas S."/>
            <person name="Copeland A."/>
            <person name="Lapidus A."/>
            <person name="Cheng J.-F."/>
            <person name="Goodwin L."/>
            <person name="Pitluck S."/>
            <person name="Lu M."/>
            <person name="Detter J.C."/>
            <person name="Han C."/>
            <person name="Tapia R."/>
            <person name="Land M."/>
            <person name="Hauser L."/>
            <person name="Kyrpides N."/>
            <person name="Ivanova N."/>
            <person name="Mikhailova N."/>
            <person name="Pagani I."/>
            <person name="Stams A.J.M."/>
            <person name="Plugge C.M."/>
            <person name="Muyzer G."/>
            <person name="Kuever J."/>
            <person name="Parshina S.N."/>
            <person name="Ivanova A.E."/>
            <person name="Nazina T.N."/>
            <person name="Brambilla E."/>
            <person name="Spring S."/>
            <person name="Klenk H.-P."/>
            <person name="Woyke T."/>
        </authorList>
    </citation>
    <scope>NUCLEOTIDE SEQUENCE [LARGE SCALE GENOMIC DNA]</scope>
    <source>
        <strain evidence="3">ATCC 23193 / DSM 2154 / NCIB 8452 / DL</strain>
    </source>
</reference>
<dbReference type="InterPro" id="IPR007466">
    <property type="entry name" value="Peptidyl-Arg-deiminase_porph"/>
</dbReference>
<dbReference type="PANTHER" id="PTHR31377">
    <property type="entry name" value="AGMATINE DEIMINASE-RELATED"/>
    <property type="match status" value="1"/>
</dbReference>
<accession>F6DK01</accession>
<gene>
    <name evidence="2" type="ordered locus">Desru_2063</name>
</gene>
<name>F6DK01_DESRL</name>
<dbReference type="EMBL" id="CP002780">
    <property type="protein sequence ID" value="AEG60315.1"/>
    <property type="molecule type" value="Genomic_DNA"/>
</dbReference>
<keyword evidence="1 2" id="KW-0378">Hydrolase</keyword>
<keyword evidence="3" id="KW-1185">Reference proteome</keyword>
<dbReference type="PANTHER" id="PTHR31377:SF0">
    <property type="entry name" value="AGMATINE DEIMINASE-RELATED"/>
    <property type="match status" value="1"/>
</dbReference>
<dbReference type="KEGG" id="dru:Desru_2063"/>
<organism evidence="2 3">
    <name type="scientific">Desulforamulus ruminis (strain ATCC 23193 / DSM 2154 / NCIMB 8452 / DL)</name>
    <name type="common">Desulfotomaculum ruminis</name>
    <dbReference type="NCBI Taxonomy" id="696281"/>
    <lineage>
        <taxon>Bacteria</taxon>
        <taxon>Bacillati</taxon>
        <taxon>Bacillota</taxon>
        <taxon>Clostridia</taxon>
        <taxon>Eubacteriales</taxon>
        <taxon>Peptococcaceae</taxon>
        <taxon>Desulforamulus</taxon>
    </lineage>
</organism>
<dbReference type="Pfam" id="PF04371">
    <property type="entry name" value="PAD_porph"/>
    <property type="match status" value="1"/>
</dbReference>
<dbReference type="HOGENOM" id="CLU_037682_0_0_9"/>
<dbReference type="OrthoDB" id="9808013at2"/>
<protein>
    <submittedName>
        <fullName evidence="2">Agmatine deiminase</fullName>
        <ecNumber evidence="2">3.5.3.12</ecNumber>
    </submittedName>
</protein>
<dbReference type="Gene3D" id="3.75.10.10">
    <property type="entry name" value="L-arginine/glycine Amidinotransferase, Chain A"/>
    <property type="match status" value="1"/>
</dbReference>
<evidence type="ECO:0000313" key="3">
    <source>
        <dbReference type="Proteomes" id="UP000009234"/>
    </source>
</evidence>
<dbReference type="RefSeq" id="WP_013842075.1">
    <property type="nucleotide sequence ID" value="NC_015589.1"/>
</dbReference>